<evidence type="ECO:0000313" key="3">
    <source>
        <dbReference type="Proteomes" id="UP000324209"/>
    </source>
</evidence>
<feature type="domain" description="6-hydroxymethylpterin diphosphokinase MptE-like" evidence="1">
    <location>
        <begin position="172"/>
        <end position="340"/>
    </location>
</feature>
<dbReference type="AlphaFoldDB" id="A0A5C1QK99"/>
<protein>
    <submittedName>
        <fullName evidence="2">DUF115 domain-containing protein</fullName>
    </submittedName>
</protein>
<dbReference type="KEGG" id="ock:EXM22_07005"/>
<gene>
    <name evidence="2" type="ORF">EXM22_07005</name>
</gene>
<dbReference type="RefSeq" id="WP_149485828.1">
    <property type="nucleotide sequence ID" value="NZ_CP036150.1"/>
</dbReference>
<name>A0A5C1QK99_9SPIO</name>
<dbReference type="Proteomes" id="UP000324209">
    <property type="component" value="Chromosome"/>
</dbReference>
<sequence>MEEKVGLTQAPNGEDYVLCQGKSLYSRYAPSASSERAASLAEMKENCIYIVPSPLLGYGIFSFIKRMPESSVLIGIECDQDLMALTAPQQQRIMKEIPGYRCYRIGSPGQLYELFRRTQTGQYRHCSLLALNGGYGANKSRYDALFSTLQLFMKNYWQNRLTMAKMGHLWIKNLAENLSFLAQRDIKEFHTQKPVLLAGAGESLEKTIPLIQRYRDSIYLLCVDTALQPLLRSDILPDGIVNLEAQFYNLKDFYGLQNHKFDLFSDITAFPSTLRLPNCTHYIFTSSFEETTLHSRLRSSRLLPSEIPPLGSVGVTALYLAGEISHSRIFITGLDFSYIQGKTHARETPFHDWCRLQEGRLKGDVWYTFSKSRPSYPAVGKIEKLVTNRILESYGKQLEDLCKTMDHRVFDLGKMGLKMSIPTLETKEFEHMIQSIKIGTGIKNYPESPNEKKNTVLEFKKSEIERLKNLLFLWEGVVSGKYEEQELLPYITDCDYLYFHFPDRKELPNTDPAFLFRVIREARIILKHLSK</sequence>
<dbReference type="EMBL" id="CP036150">
    <property type="protein sequence ID" value="QEN07748.1"/>
    <property type="molecule type" value="Genomic_DNA"/>
</dbReference>
<dbReference type="PANTHER" id="PTHR41786:SF1">
    <property type="entry name" value="6-HYDROXYMETHYLPTERIN DIPHOSPHOKINASE MPTE-LIKE DOMAIN-CONTAINING PROTEIN"/>
    <property type="match status" value="1"/>
</dbReference>
<reference evidence="2 3" key="1">
    <citation type="submission" date="2019-02" db="EMBL/GenBank/DDBJ databases">
        <title>Complete Genome Sequence and Methylome Analysis of free living Spirochaetas.</title>
        <authorList>
            <person name="Fomenkov A."/>
            <person name="Dubinina G."/>
            <person name="Leshcheva N."/>
            <person name="Mikheeva N."/>
            <person name="Grabovich M."/>
            <person name="Vincze T."/>
            <person name="Roberts R.J."/>
        </authorList>
    </citation>
    <scope>NUCLEOTIDE SEQUENCE [LARGE SCALE GENOMIC DNA]</scope>
    <source>
        <strain evidence="2 3">K2</strain>
    </source>
</reference>
<evidence type="ECO:0000259" key="1">
    <source>
        <dbReference type="Pfam" id="PF01973"/>
    </source>
</evidence>
<evidence type="ECO:0000313" key="2">
    <source>
        <dbReference type="EMBL" id="QEN07748.1"/>
    </source>
</evidence>
<organism evidence="2 3">
    <name type="scientific">Oceanispirochaeta crateris</name>
    <dbReference type="NCBI Taxonomy" id="2518645"/>
    <lineage>
        <taxon>Bacteria</taxon>
        <taxon>Pseudomonadati</taxon>
        <taxon>Spirochaetota</taxon>
        <taxon>Spirochaetia</taxon>
        <taxon>Spirochaetales</taxon>
        <taxon>Spirochaetaceae</taxon>
        <taxon>Oceanispirochaeta</taxon>
    </lineage>
</organism>
<dbReference type="Pfam" id="PF01973">
    <property type="entry name" value="MptE-like"/>
    <property type="match status" value="1"/>
</dbReference>
<proteinExistence type="predicted"/>
<accession>A0A5C1QK99</accession>
<dbReference type="PANTHER" id="PTHR41786">
    <property type="entry name" value="MOTILITY ACCESSORY FACTOR MAF"/>
    <property type="match status" value="1"/>
</dbReference>
<dbReference type="InterPro" id="IPR002826">
    <property type="entry name" value="MptE-like"/>
</dbReference>
<dbReference type="OrthoDB" id="362850at2"/>
<keyword evidence="3" id="KW-1185">Reference proteome</keyword>